<evidence type="ECO:0000313" key="1">
    <source>
        <dbReference type="EMBL" id="AXL22228.1"/>
    </source>
</evidence>
<reference evidence="1 2" key="1">
    <citation type="submission" date="2018-05" db="EMBL/GenBank/DDBJ databases">
        <title>Complete genome sequence of Megasphaera sp. AJH120T, isolated from the ceca of a chicken.</title>
        <authorList>
            <person name="Maki J."/>
            <person name="Looft T."/>
        </authorList>
    </citation>
    <scope>NUCLEOTIDE SEQUENCE [LARGE SCALE GENOMIC DNA]</scope>
    <source>
        <strain evidence="1 2">AJH120</strain>
    </source>
</reference>
<dbReference type="Proteomes" id="UP000254337">
    <property type="component" value="Chromosome"/>
</dbReference>
<accession>A0A346B285</accession>
<evidence type="ECO:0008006" key="3">
    <source>
        <dbReference type="Google" id="ProtNLM"/>
    </source>
</evidence>
<dbReference type="OrthoDB" id="6399948at2"/>
<dbReference type="EMBL" id="CP029462">
    <property type="protein sequence ID" value="AXL22228.1"/>
    <property type="molecule type" value="Genomic_DNA"/>
</dbReference>
<name>A0A346B285_9FIRM</name>
<evidence type="ECO:0000313" key="2">
    <source>
        <dbReference type="Proteomes" id="UP000254337"/>
    </source>
</evidence>
<dbReference type="KEGG" id="meg:DKB62_12010"/>
<sequence length="314" mass="37433">MSLATEKEFKNIHEFIERRLGGRKPASDEELNQLIQEYMDQTNTMLEAQEPLTEETAEDVFDWLELAGRARSKKVQRRYLEKAKELEPKNLDVLSALLFLDKRAYHEYLPDVERLLALGKEDLRERKIYQQSVGDFYQVLETRPYIRLMHMYMFLLQQCMMLRKAIAVGKEILKLNCSDNLGVRYTLMHLYVYMEDEYNALKLMRQFKEVDDTAGFQLPLALLYFQEGKSEEAKGVLKRLSMTYRGFRSFLKDAAELRLLDESEYIDEYQLYTESELVSCYQENLFLWDSRQEFFQWARKAMTPPRKKKEQTTT</sequence>
<dbReference type="InterPro" id="IPR011990">
    <property type="entry name" value="TPR-like_helical_dom_sf"/>
</dbReference>
<gene>
    <name evidence="1" type="ORF">DKB62_12010</name>
</gene>
<organism evidence="1 2">
    <name type="scientific">Megasphaera stantonii</name>
    <dbReference type="NCBI Taxonomy" id="2144175"/>
    <lineage>
        <taxon>Bacteria</taxon>
        <taxon>Bacillati</taxon>
        <taxon>Bacillota</taxon>
        <taxon>Negativicutes</taxon>
        <taxon>Veillonellales</taxon>
        <taxon>Veillonellaceae</taxon>
        <taxon>Megasphaera</taxon>
    </lineage>
</organism>
<dbReference type="RefSeq" id="WP_107196525.1">
    <property type="nucleotide sequence ID" value="NZ_CP029462.1"/>
</dbReference>
<protein>
    <recommendedName>
        <fullName evidence="3">Tetratricopeptide repeat protein</fullName>
    </recommendedName>
</protein>
<proteinExistence type="predicted"/>
<keyword evidence="2" id="KW-1185">Reference proteome</keyword>
<dbReference type="AlphaFoldDB" id="A0A346B285"/>
<dbReference type="Gene3D" id="1.25.40.10">
    <property type="entry name" value="Tetratricopeptide repeat domain"/>
    <property type="match status" value="1"/>
</dbReference>